<dbReference type="InterPro" id="IPR016181">
    <property type="entry name" value="Acyl_CoA_acyltransferase"/>
</dbReference>
<gene>
    <name evidence="1" type="ORF">PARMNEM_LOCUS10095</name>
</gene>
<evidence type="ECO:0008006" key="3">
    <source>
        <dbReference type="Google" id="ProtNLM"/>
    </source>
</evidence>
<dbReference type="PANTHER" id="PTHR20905:SF28">
    <property type="entry name" value="GH28833P-RELATED"/>
    <property type="match status" value="1"/>
</dbReference>
<comment type="caution">
    <text evidence="1">The sequence shown here is derived from an EMBL/GenBank/DDBJ whole genome shotgun (WGS) entry which is preliminary data.</text>
</comment>
<dbReference type="GO" id="GO:0008080">
    <property type="term" value="F:N-acetyltransferase activity"/>
    <property type="evidence" value="ECO:0007669"/>
    <property type="project" value="TreeGrafter"/>
</dbReference>
<reference evidence="1 2" key="1">
    <citation type="submission" date="2023-11" db="EMBL/GenBank/DDBJ databases">
        <authorList>
            <person name="Hedman E."/>
            <person name="Englund M."/>
            <person name="Stromberg M."/>
            <person name="Nyberg Akerstrom W."/>
            <person name="Nylinder S."/>
            <person name="Jareborg N."/>
            <person name="Kallberg Y."/>
            <person name="Kronander E."/>
        </authorList>
    </citation>
    <scope>NUCLEOTIDE SEQUENCE [LARGE SCALE GENOMIC DNA]</scope>
</reference>
<dbReference type="Gene3D" id="3.40.630.30">
    <property type="match status" value="1"/>
</dbReference>
<accession>A0AAV1L2X8</accession>
<proteinExistence type="predicted"/>
<evidence type="ECO:0000313" key="1">
    <source>
        <dbReference type="EMBL" id="CAK1589628.1"/>
    </source>
</evidence>
<dbReference type="EMBL" id="CAVLGL010000084">
    <property type="protein sequence ID" value="CAK1589628.1"/>
    <property type="molecule type" value="Genomic_DNA"/>
</dbReference>
<name>A0AAV1L2X8_9NEOP</name>
<dbReference type="Proteomes" id="UP001314205">
    <property type="component" value="Unassembled WGS sequence"/>
</dbReference>
<dbReference type="AlphaFoldDB" id="A0AAV1L2X8"/>
<protein>
    <recommendedName>
        <fullName evidence="3">N-acetyltransferase domain-containing protein</fullName>
    </recommendedName>
</protein>
<dbReference type="SUPFAM" id="SSF55729">
    <property type="entry name" value="Acyl-CoA N-acyltransferases (Nat)"/>
    <property type="match status" value="1"/>
</dbReference>
<sequence length="277" mass="31883">MAKSEAEAEIEKIKILEERIRAPSIWGQLPCGIRFEDLQETRYDEAIRLLEDNYLTEEVTYRSVNIVSDKEGSEEFVNNVRIWMKDKMSLAAVNEELNELIGVLIMRIQEKSSFSRTFSRVKLTYNINYTNIMRFYNEIEKPVNLYQLLDIRKYLKVYVIAVKTDFRHRGLAKQMLKSAISLSASANVPAIAGIFTAQRIQDKAEELGFVKLNEISYKNFVVNDKVIFTGTAVENQAAALMAYRIPNIQETPELPTQQISRFNITASHDDKNIPEAK</sequence>
<dbReference type="PANTHER" id="PTHR20905">
    <property type="entry name" value="N-ACETYLTRANSFERASE-RELATED"/>
    <property type="match status" value="1"/>
</dbReference>
<keyword evidence="2" id="KW-1185">Reference proteome</keyword>
<organism evidence="1 2">
    <name type="scientific">Parnassius mnemosyne</name>
    <name type="common">clouded apollo</name>
    <dbReference type="NCBI Taxonomy" id="213953"/>
    <lineage>
        <taxon>Eukaryota</taxon>
        <taxon>Metazoa</taxon>
        <taxon>Ecdysozoa</taxon>
        <taxon>Arthropoda</taxon>
        <taxon>Hexapoda</taxon>
        <taxon>Insecta</taxon>
        <taxon>Pterygota</taxon>
        <taxon>Neoptera</taxon>
        <taxon>Endopterygota</taxon>
        <taxon>Lepidoptera</taxon>
        <taxon>Glossata</taxon>
        <taxon>Ditrysia</taxon>
        <taxon>Papilionoidea</taxon>
        <taxon>Papilionidae</taxon>
        <taxon>Parnassiinae</taxon>
        <taxon>Parnassini</taxon>
        <taxon>Parnassius</taxon>
        <taxon>Driopa</taxon>
    </lineage>
</organism>
<evidence type="ECO:0000313" key="2">
    <source>
        <dbReference type="Proteomes" id="UP001314205"/>
    </source>
</evidence>